<keyword evidence="2" id="KW-0805">Transcription regulation</keyword>
<evidence type="ECO:0000256" key="6">
    <source>
        <dbReference type="SAM" id="MobiDB-lite"/>
    </source>
</evidence>
<evidence type="ECO:0000256" key="5">
    <source>
        <dbReference type="ARBA" id="ARBA00023242"/>
    </source>
</evidence>
<dbReference type="CDD" id="cd14705">
    <property type="entry name" value="bZIP_Zip1"/>
    <property type="match status" value="1"/>
</dbReference>
<feature type="compositionally biased region" description="Low complexity" evidence="6">
    <location>
        <begin position="228"/>
        <end position="238"/>
    </location>
</feature>
<evidence type="ECO:0000259" key="7">
    <source>
        <dbReference type="PROSITE" id="PS50217"/>
    </source>
</evidence>
<feature type="compositionally biased region" description="Pro residues" evidence="6">
    <location>
        <begin position="438"/>
        <end position="452"/>
    </location>
</feature>
<organism evidence="8 9">
    <name type="scientific">Schizothecium vesticola</name>
    <dbReference type="NCBI Taxonomy" id="314040"/>
    <lineage>
        <taxon>Eukaryota</taxon>
        <taxon>Fungi</taxon>
        <taxon>Dikarya</taxon>
        <taxon>Ascomycota</taxon>
        <taxon>Pezizomycotina</taxon>
        <taxon>Sordariomycetes</taxon>
        <taxon>Sordariomycetidae</taxon>
        <taxon>Sordariales</taxon>
        <taxon>Schizotheciaceae</taxon>
        <taxon>Schizothecium</taxon>
    </lineage>
</organism>
<dbReference type="Pfam" id="PF07716">
    <property type="entry name" value="bZIP_2"/>
    <property type="match status" value="1"/>
</dbReference>
<gene>
    <name evidence="8" type="ORF">B0T18DRAFT_394683</name>
</gene>
<feature type="compositionally biased region" description="Low complexity" evidence="6">
    <location>
        <begin position="555"/>
        <end position="572"/>
    </location>
</feature>
<keyword evidence="9" id="KW-1185">Reference proteome</keyword>
<dbReference type="GO" id="GO:0001228">
    <property type="term" value="F:DNA-binding transcription activator activity, RNA polymerase II-specific"/>
    <property type="evidence" value="ECO:0007669"/>
    <property type="project" value="TreeGrafter"/>
</dbReference>
<keyword evidence="4" id="KW-0804">Transcription</keyword>
<evidence type="ECO:0000313" key="8">
    <source>
        <dbReference type="EMBL" id="KAK0738384.1"/>
    </source>
</evidence>
<protein>
    <recommendedName>
        <fullName evidence="7">BZIP domain-containing protein</fullName>
    </recommendedName>
</protein>
<feature type="compositionally biased region" description="Pro residues" evidence="6">
    <location>
        <begin position="206"/>
        <end position="227"/>
    </location>
</feature>
<name>A0AA40BQ84_9PEZI</name>
<reference evidence="8" key="1">
    <citation type="submission" date="2023-06" db="EMBL/GenBank/DDBJ databases">
        <title>Genome-scale phylogeny and comparative genomics of the fungal order Sordariales.</title>
        <authorList>
            <consortium name="Lawrence Berkeley National Laboratory"/>
            <person name="Hensen N."/>
            <person name="Bonometti L."/>
            <person name="Westerberg I."/>
            <person name="Brannstrom I.O."/>
            <person name="Guillou S."/>
            <person name="Cros-Aarteil S."/>
            <person name="Calhoun S."/>
            <person name="Haridas S."/>
            <person name="Kuo A."/>
            <person name="Mondo S."/>
            <person name="Pangilinan J."/>
            <person name="Riley R."/>
            <person name="LaButti K."/>
            <person name="Andreopoulos B."/>
            <person name="Lipzen A."/>
            <person name="Chen C."/>
            <person name="Yanf M."/>
            <person name="Daum C."/>
            <person name="Ng V."/>
            <person name="Clum A."/>
            <person name="Steindorff A."/>
            <person name="Ohm R."/>
            <person name="Martin F."/>
            <person name="Silar P."/>
            <person name="Natvig D."/>
            <person name="Lalanne C."/>
            <person name="Gautier V."/>
            <person name="Ament-velasquez S.L."/>
            <person name="Kruys A."/>
            <person name="Hutchinson M.I."/>
            <person name="Powell A.J."/>
            <person name="Barry K."/>
            <person name="Miller A.N."/>
            <person name="Grigoriev I.V."/>
            <person name="Debuchy R."/>
            <person name="Gladieux P."/>
            <person name="Thoren M.H."/>
            <person name="Johannesson H."/>
        </authorList>
    </citation>
    <scope>NUCLEOTIDE SEQUENCE</scope>
    <source>
        <strain evidence="8">SMH3187-1</strain>
    </source>
</reference>
<keyword evidence="3" id="KW-0238">DNA-binding</keyword>
<sequence>MSQRRPVPHPSSHRPSQSPPRDPGSVSTQQRNPAYRDDTTGRPPHDPGGVPAGEVGGGDQRRGSRTSGVHNILNPPGSRGPLPASSPRVRRRSAETGQLGSGSSPPRPQGLPGTGSMTPQQARAMPHTRSPAEPTLSGSPQGIHPYALAATRRILTPKSPRTASLSRAAMRTVEAQRLASMPPLPGMTGPPAHAHETSPLGGPPALAAPPQFPGHIPAPGPAAPTPTRPTSSLSRSLSQPMMGHGLPPTSSQEQPPSAHPPRDHDGRPMFSPNSPFATPAGPSRSILGEGGGRWGQLPPGTTTVAGRNLELGQGQQHLISITPTHGEEMLIPVDYHQASKQADEKRMRNAGASARFRLRKKEKDAAQAQGLQKLENHNRDLERRVEELEAERDFYRKEYNRLREIVARTPGMGEWADRAPSPTRSRSVGSYAAENSPLPAPAPAPPLPPPHAHPFSHPQPLAHPHPPPSSYNDPSMMERPARRRRTDSDPHPQLGTPSYRPNTPSSLPPPIPSAPSAYGIPSSPRLSLSPGIARLPPIRFEHPSTGPEFTPPVLGGQPPSSAASSQPGQASGYISYPYETGWATGPRGPPEGGSR</sequence>
<feature type="domain" description="BZIP" evidence="7">
    <location>
        <begin position="339"/>
        <end position="402"/>
    </location>
</feature>
<dbReference type="Proteomes" id="UP001172155">
    <property type="component" value="Unassembled WGS sequence"/>
</dbReference>
<feature type="region of interest" description="Disordered" evidence="6">
    <location>
        <begin position="1"/>
        <end position="306"/>
    </location>
</feature>
<proteinExistence type="predicted"/>
<accession>A0AA40BQ84</accession>
<dbReference type="EMBL" id="JAUKUD010000007">
    <property type="protein sequence ID" value="KAK0738384.1"/>
    <property type="molecule type" value="Genomic_DNA"/>
</dbReference>
<dbReference type="InterPro" id="IPR004827">
    <property type="entry name" value="bZIP"/>
</dbReference>
<evidence type="ECO:0000256" key="3">
    <source>
        <dbReference type="ARBA" id="ARBA00023125"/>
    </source>
</evidence>
<feature type="region of interest" description="Disordered" evidence="6">
    <location>
        <begin position="338"/>
        <end position="595"/>
    </location>
</feature>
<dbReference type="Gene3D" id="1.20.5.170">
    <property type="match status" value="1"/>
</dbReference>
<feature type="compositionally biased region" description="Polar residues" evidence="6">
    <location>
        <begin position="95"/>
        <end position="104"/>
    </location>
</feature>
<feature type="compositionally biased region" description="Basic and acidic residues" evidence="6">
    <location>
        <begin position="374"/>
        <end position="406"/>
    </location>
</feature>
<dbReference type="PROSITE" id="PS00036">
    <property type="entry name" value="BZIP_BASIC"/>
    <property type="match status" value="1"/>
</dbReference>
<keyword evidence="5" id="KW-0539">Nucleus</keyword>
<dbReference type="PROSITE" id="PS50217">
    <property type="entry name" value="BZIP"/>
    <property type="match status" value="1"/>
</dbReference>
<evidence type="ECO:0000313" key="9">
    <source>
        <dbReference type="Proteomes" id="UP001172155"/>
    </source>
</evidence>
<feature type="compositionally biased region" description="Low complexity" evidence="6">
    <location>
        <begin position="514"/>
        <end position="524"/>
    </location>
</feature>
<comment type="caution">
    <text evidence="8">The sequence shown here is derived from an EMBL/GenBank/DDBJ whole genome shotgun (WGS) entry which is preliminary data.</text>
</comment>
<dbReference type="AlphaFoldDB" id="A0AA40BQ84"/>
<feature type="compositionally biased region" description="Basic and acidic residues" evidence="6">
    <location>
        <begin position="34"/>
        <end position="45"/>
    </location>
</feature>
<comment type="subcellular location">
    <subcellularLocation>
        <location evidence="1">Nucleus</location>
    </subcellularLocation>
</comment>
<dbReference type="PANTHER" id="PTHR13044:SF14">
    <property type="entry name" value="CRYPTOCEPHAL, ISOFORM A"/>
    <property type="match status" value="1"/>
</dbReference>
<evidence type="ECO:0000256" key="2">
    <source>
        <dbReference type="ARBA" id="ARBA00023015"/>
    </source>
</evidence>
<dbReference type="PANTHER" id="PTHR13044">
    <property type="entry name" value="ACTIVATING TRANSCRIPTION FACTOR ATF 4/5"/>
    <property type="match status" value="1"/>
</dbReference>
<dbReference type="GO" id="GO:0000977">
    <property type="term" value="F:RNA polymerase II transcription regulatory region sequence-specific DNA binding"/>
    <property type="evidence" value="ECO:0007669"/>
    <property type="project" value="TreeGrafter"/>
</dbReference>
<dbReference type="GO" id="GO:0005634">
    <property type="term" value="C:nucleus"/>
    <property type="evidence" value="ECO:0007669"/>
    <property type="project" value="UniProtKB-SubCell"/>
</dbReference>
<evidence type="ECO:0000256" key="1">
    <source>
        <dbReference type="ARBA" id="ARBA00004123"/>
    </source>
</evidence>
<evidence type="ECO:0000256" key="4">
    <source>
        <dbReference type="ARBA" id="ARBA00023163"/>
    </source>
</evidence>